<dbReference type="GO" id="GO:0036297">
    <property type="term" value="P:interstrand cross-link repair"/>
    <property type="evidence" value="ECO:0000318"/>
    <property type="project" value="GO_Central"/>
</dbReference>
<accession>F4P727</accession>
<dbReference type="PANTHER" id="PTHR47957">
    <property type="entry name" value="ATP-DEPENDENT HELICASE HRQ1"/>
    <property type="match status" value="1"/>
</dbReference>
<dbReference type="OMA" id="GAVHLHQ"/>
<dbReference type="GeneID" id="18238953"/>
<dbReference type="InterPro" id="IPR055227">
    <property type="entry name" value="HRQ1_WHD"/>
</dbReference>
<dbReference type="CDD" id="cd17923">
    <property type="entry name" value="DEXHc_Hrq1-like"/>
    <property type="match status" value="1"/>
</dbReference>
<dbReference type="InterPro" id="IPR001650">
    <property type="entry name" value="Helicase_C-like"/>
</dbReference>
<dbReference type="GO" id="GO:0005634">
    <property type="term" value="C:nucleus"/>
    <property type="evidence" value="ECO:0000318"/>
    <property type="project" value="GO_Central"/>
</dbReference>
<evidence type="ECO:0000256" key="3">
    <source>
        <dbReference type="SAM" id="MobiDB-lite"/>
    </source>
</evidence>
<reference evidence="6 7" key="1">
    <citation type="submission" date="2009-12" db="EMBL/GenBank/DDBJ databases">
        <title>The draft genome of Batrachochytrium dendrobatidis.</title>
        <authorList>
            <consortium name="US DOE Joint Genome Institute (JGI-PGF)"/>
            <person name="Kuo A."/>
            <person name="Salamov A."/>
            <person name="Schmutz J."/>
            <person name="Lucas S."/>
            <person name="Pitluck S."/>
            <person name="Rosenblum E."/>
            <person name="Stajich J."/>
            <person name="Eisen M."/>
            <person name="Grigoriev I.V."/>
        </authorList>
    </citation>
    <scope>NUCLEOTIDE SEQUENCE [LARGE SCALE GENOMIC DNA]</scope>
    <source>
        <strain evidence="7">JAM81 / FGSC 10211</strain>
    </source>
</reference>
<proteinExistence type="predicted"/>
<sequence>MERSAIVAAGKRKRKTADTSNTRKKQSSTVPEFALYPLDLPLSLLDAKNVFEGINLAAALNPLCECSYQAIRTTVSKLLAREITLIDVAAVKAIAQDMLVIKWVQSLYRNDGSTIELKTAAGLADSIQTLEPVLTIAFSDTAMFKKSMSKGASAKMNKLAVERRSMDFYTRLMSFWQKAKLLETDIELFLNQAKSTALPCNPYIQTSLINEPSACISTLNVHDPSKNVSSSDIPTAADIVSSIKYTPFYRDQIGSTHHHVTAIREAKYGKLPKAIEQSKTWQSIQSFTKIYHCYEHQTEALHAIQDGHSVILSASTSSGKSLVYQLAILYELERIPHSRSILIFPTKALAQDQKRSLNNLICQLPHLTHSVCDTFDGDTSTNSNIRKNLRNTLSIALTNPDMLHAAILPHHALWHSFLMNLRFVVIDEMHYYTGKLGVHFALVMRRLLRICRFYGNNHVQFIGCSATIGNPFELMKTLVGVEDVIAVTNDTSGMGARHQIIWNPPYRFIDFPSLGRLSVLDETAQVFAFCILKQVKTICFTKTRNLCELVFRETVAVIQKTNPELSKKIASYRGGYNSSDRRRIESQLFCGELLGIVSTNALELGIDIGVLDVVIHCGFPFSFASYHQQLGRAGRRGKHSLSILIAEDTNSGDQCMVKNPSYLFETTSFENVIVDISNQELLEPHLQCASAEIPFNPMQDAALFVSPNEDATLEDTINRLEYMCDQHLRFDVVQNAYICASKYQGNPSSDISIRGMLLANADSNAFVVMDISTRTVIESIEPEKVAFTLYPDAVFLHMGNVYLIVDVNINQKLARAKRAFPCIEYITKCKSLTRIDPVSTRGSKSVQTQLKKIPLSTVLAIQQKNHDIEFSIHAATHILKSILPLYTSTNTDSMHSIAHECKSPNVKQSRSPRIILYDSSGQMGLVERMIRFMPYLILKAAHSLSKCECLDGCESCVWSTSCRYGNQAIDKHGALKILNDLAGVDTDPLAL</sequence>
<protein>
    <recommendedName>
        <fullName evidence="8">P-loop containing nucleoside triphosphate hydrolase protein</fullName>
    </recommendedName>
</protein>
<dbReference type="OrthoDB" id="18781at2759"/>
<evidence type="ECO:0008006" key="8">
    <source>
        <dbReference type="Google" id="ProtNLM"/>
    </source>
</evidence>
<dbReference type="STRING" id="684364.F4P727"/>
<dbReference type="RefSeq" id="XP_006680307.1">
    <property type="nucleotide sequence ID" value="XM_006680244.1"/>
</dbReference>
<dbReference type="PANTHER" id="PTHR47957:SF3">
    <property type="entry name" value="ATP-DEPENDENT HELICASE HRQ1"/>
    <property type="match status" value="1"/>
</dbReference>
<evidence type="ECO:0000313" key="6">
    <source>
        <dbReference type="EMBL" id="EGF78791.1"/>
    </source>
</evidence>
<dbReference type="Gene3D" id="3.40.50.300">
    <property type="entry name" value="P-loop containing nucleotide triphosphate hydrolases"/>
    <property type="match status" value="2"/>
</dbReference>
<evidence type="ECO:0000256" key="2">
    <source>
        <dbReference type="ARBA" id="ARBA00022840"/>
    </source>
</evidence>
<dbReference type="InterPro" id="IPR014001">
    <property type="entry name" value="Helicase_ATP-bd"/>
</dbReference>
<dbReference type="FunCoup" id="F4P727">
    <property type="interactions" value="254"/>
</dbReference>
<dbReference type="SMART" id="SM00490">
    <property type="entry name" value="HELICc"/>
    <property type="match status" value="1"/>
</dbReference>
<dbReference type="InterPro" id="IPR018973">
    <property type="entry name" value="MZB"/>
</dbReference>
<dbReference type="PROSITE" id="PS51192">
    <property type="entry name" value="HELICASE_ATP_BIND_1"/>
    <property type="match status" value="1"/>
</dbReference>
<organism evidence="6 7">
    <name type="scientific">Batrachochytrium dendrobatidis (strain JAM81 / FGSC 10211)</name>
    <name type="common">Frog chytrid fungus</name>
    <dbReference type="NCBI Taxonomy" id="684364"/>
    <lineage>
        <taxon>Eukaryota</taxon>
        <taxon>Fungi</taxon>
        <taxon>Fungi incertae sedis</taxon>
        <taxon>Chytridiomycota</taxon>
        <taxon>Chytridiomycota incertae sedis</taxon>
        <taxon>Chytridiomycetes</taxon>
        <taxon>Rhizophydiales</taxon>
        <taxon>Rhizophydiales incertae sedis</taxon>
        <taxon>Batrachochytrium</taxon>
    </lineage>
</organism>
<dbReference type="PROSITE" id="PS51194">
    <property type="entry name" value="HELICASE_CTER"/>
    <property type="match status" value="1"/>
</dbReference>
<dbReference type="GO" id="GO:0003676">
    <property type="term" value="F:nucleic acid binding"/>
    <property type="evidence" value="ECO:0007669"/>
    <property type="project" value="InterPro"/>
</dbReference>
<evidence type="ECO:0000313" key="7">
    <source>
        <dbReference type="Proteomes" id="UP000007241"/>
    </source>
</evidence>
<keyword evidence="2" id="KW-0067">ATP-binding</keyword>
<dbReference type="SMART" id="SM00487">
    <property type="entry name" value="DEXDc"/>
    <property type="match status" value="1"/>
</dbReference>
<feature type="domain" description="Helicase ATP-binding" evidence="4">
    <location>
        <begin position="301"/>
        <end position="486"/>
    </location>
</feature>
<dbReference type="GO" id="GO:0006289">
    <property type="term" value="P:nucleotide-excision repair"/>
    <property type="evidence" value="ECO:0000318"/>
    <property type="project" value="GO_Central"/>
</dbReference>
<feature type="region of interest" description="Disordered" evidence="3">
    <location>
        <begin position="1"/>
        <end position="25"/>
    </location>
</feature>
<dbReference type="InParanoid" id="F4P727"/>
<gene>
    <name evidence="6" type="ORF">BATDEDRAFT_26104</name>
</gene>
<keyword evidence="7" id="KW-1185">Reference proteome</keyword>
<dbReference type="SUPFAM" id="SSF52540">
    <property type="entry name" value="P-loop containing nucleoside triphosphate hydrolases"/>
    <property type="match status" value="1"/>
</dbReference>
<dbReference type="Pfam" id="PF09369">
    <property type="entry name" value="MZB"/>
    <property type="match status" value="1"/>
</dbReference>
<evidence type="ECO:0000256" key="1">
    <source>
        <dbReference type="ARBA" id="ARBA00022741"/>
    </source>
</evidence>
<evidence type="ECO:0000259" key="4">
    <source>
        <dbReference type="PROSITE" id="PS51192"/>
    </source>
</evidence>
<dbReference type="Pfam" id="PF00270">
    <property type="entry name" value="DEAD"/>
    <property type="match status" value="1"/>
</dbReference>
<evidence type="ECO:0000259" key="5">
    <source>
        <dbReference type="PROSITE" id="PS51194"/>
    </source>
</evidence>
<dbReference type="AlphaFoldDB" id="F4P727"/>
<dbReference type="Proteomes" id="UP000007241">
    <property type="component" value="Unassembled WGS sequence"/>
</dbReference>
<dbReference type="InterPro" id="IPR027417">
    <property type="entry name" value="P-loop_NTPase"/>
</dbReference>
<dbReference type="HOGENOM" id="CLU_000809_1_0_1"/>
<dbReference type="GO" id="GO:0043138">
    <property type="term" value="F:3'-5' DNA helicase activity"/>
    <property type="evidence" value="ECO:0000318"/>
    <property type="project" value="GO_Central"/>
</dbReference>
<dbReference type="Pfam" id="PF00271">
    <property type="entry name" value="Helicase_C"/>
    <property type="match status" value="1"/>
</dbReference>
<keyword evidence="1" id="KW-0547">Nucleotide-binding</keyword>
<dbReference type="GO" id="GO:0005524">
    <property type="term" value="F:ATP binding"/>
    <property type="evidence" value="ECO:0007669"/>
    <property type="project" value="UniProtKB-KW"/>
</dbReference>
<dbReference type="Pfam" id="PF22982">
    <property type="entry name" value="WHD_HRQ1"/>
    <property type="match status" value="1"/>
</dbReference>
<dbReference type="CDD" id="cd18797">
    <property type="entry name" value="SF2_C_Hrq"/>
    <property type="match status" value="1"/>
</dbReference>
<name>F4P727_BATDJ</name>
<dbReference type="InterPro" id="IPR011545">
    <property type="entry name" value="DEAD/DEAH_box_helicase_dom"/>
</dbReference>
<dbReference type="EMBL" id="GL882887">
    <property type="protein sequence ID" value="EGF78791.1"/>
    <property type="molecule type" value="Genomic_DNA"/>
</dbReference>
<feature type="domain" description="Helicase C-terminal" evidence="5">
    <location>
        <begin position="522"/>
        <end position="682"/>
    </location>
</feature>